<gene>
    <name evidence="1" type="primary">g30</name>
    <name evidence="1" type="ORF">EsDP_00000030</name>
</gene>
<dbReference type="PANTHER" id="PTHR40640">
    <property type="entry name" value="ANCHORED GLYCOPROTEIN, PUTATIVE (AFU_ORTHOLOGUE AFUA_8G04860)-RELATED"/>
    <property type="match status" value="1"/>
</dbReference>
<name>A0ABQ0CDP9_9HYPO</name>
<accession>A0ABQ0CDP9</accession>
<protein>
    <submittedName>
        <fullName evidence="1">Uncharacterized protein</fullName>
    </submittedName>
</protein>
<proteinExistence type="predicted"/>
<comment type="caution">
    <text evidence="1">The sequence shown here is derived from an EMBL/GenBank/DDBJ whole genome shotgun (WGS) entry which is preliminary data.</text>
</comment>
<reference evidence="2" key="1">
    <citation type="submission" date="2024-06" db="EMBL/GenBank/DDBJ databases">
        <title>Draft Genome Sequences of Epichloe bromicola Strains Isolated from Elymus ciliaris.</title>
        <authorList>
            <consortium name="Epichloe bromicola genome sequencing consortium"/>
            <person name="Miura A."/>
            <person name="Imano S."/>
            <person name="Ashida A."/>
            <person name="Sato I."/>
            <person name="Chiba S."/>
            <person name="Tanaka A."/>
            <person name="Camagna M."/>
            <person name="Takemoto D."/>
        </authorList>
    </citation>
    <scope>NUCLEOTIDE SEQUENCE [LARGE SCALE GENOMIC DNA]</scope>
    <source>
        <strain evidence="2">DP</strain>
    </source>
</reference>
<keyword evidence="2" id="KW-1185">Reference proteome</keyword>
<dbReference type="PANTHER" id="PTHR40640:SF1">
    <property type="entry name" value="ANCHORED GLYCOPROTEIN, PUTATIVE (AFU_ORTHOLOGUE AFUA_8G04860)-RELATED"/>
    <property type="match status" value="1"/>
</dbReference>
<sequence length="340" mass="36261">MAPERQLGYDTPTLPFGPPRLRAAAGLIRIRTWPRLLIKEGPTRPHFSSTPIAGLRIERPFPPAHSFFLMSLSFVQRLAAKESPVSLDATKSSISSIDDTDWTLTTSTARVRQHGEKERQGALALLLLASASVCVADDDPTPTPTITAAPIFIPYYSEDQWSAMRGSILSTNKTASETTYTIFCPTAAQVACDLSLEFPFIIVEGASTLKFHGTLTSTYIADLECNMNGTTAATCSGYSSYRSGYTNGKYTGPTEVSWTSTFTGSSVHWGTLTLAQKPSETDDSLDVTGTNIAAPTMPSTAVYYSSPTQGSAATGLLSDCTFARAAAVLGTLATILLLAA</sequence>
<dbReference type="EMBL" id="BAAFGZ010000001">
    <property type="protein sequence ID" value="GAB0131565.1"/>
    <property type="molecule type" value="Genomic_DNA"/>
</dbReference>
<organism evidence="1 2">
    <name type="scientific">Epichloe bromicola</name>
    <dbReference type="NCBI Taxonomy" id="79588"/>
    <lineage>
        <taxon>Eukaryota</taxon>
        <taxon>Fungi</taxon>
        <taxon>Dikarya</taxon>
        <taxon>Ascomycota</taxon>
        <taxon>Pezizomycotina</taxon>
        <taxon>Sordariomycetes</taxon>
        <taxon>Hypocreomycetidae</taxon>
        <taxon>Hypocreales</taxon>
        <taxon>Clavicipitaceae</taxon>
        <taxon>Epichloe</taxon>
    </lineage>
</organism>
<evidence type="ECO:0000313" key="1">
    <source>
        <dbReference type="EMBL" id="GAB0131565.1"/>
    </source>
</evidence>
<dbReference type="Proteomes" id="UP001562357">
    <property type="component" value="Unassembled WGS sequence"/>
</dbReference>
<evidence type="ECO:0000313" key="2">
    <source>
        <dbReference type="Proteomes" id="UP001562357"/>
    </source>
</evidence>